<sequence>MKYLEVKGQFLLRVKEVKQTSKEVVCLCEGVKEAITFRKKKNRRYKLHKTRPFGWGI</sequence>
<organism evidence="1">
    <name type="scientific">viral metagenome</name>
    <dbReference type="NCBI Taxonomy" id="1070528"/>
    <lineage>
        <taxon>unclassified sequences</taxon>
        <taxon>metagenomes</taxon>
        <taxon>organismal metagenomes</taxon>
    </lineage>
</organism>
<name>A0A6M3L3S5_9ZZZZ</name>
<accession>A0A6M3L3S5</accession>
<proteinExistence type="predicted"/>
<reference evidence="1" key="1">
    <citation type="submission" date="2020-03" db="EMBL/GenBank/DDBJ databases">
        <title>The deep terrestrial virosphere.</title>
        <authorList>
            <person name="Holmfeldt K."/>
            <person name="Nilsson E."/>
            <person name="Simone D."/>
            <person name="Lopez-Fernandez M."/>
            <person name="Wu X."/>
            <person name="de Brujin I."/>
            <person name="Lundin D."/>
            <person name="Andersson A."/>
            <person name="Bertilsson S."/>
            <person name="Dopson M."/>
        </authorList>
    </citation>
    <scope>NUCLEOTIDE SEQUENCE</scope>
    <source>
        <strain evidence="1">MM415B02800</strain>
    </source>
</reference>
<gene>
    <name evidence="1" type="ORF">MM415B02800_0010</name>
</gene>
<protein>
    <submittedName>
        <fullName evidence="1">Uncharacterized protein</fullName>
    </submittedName>
</protein>
<dbReference type="AlphaFoldDB" id="A0A6M3L3S5"/>
<dbReference type="EMBL" id="MT142764">
    <property type="protein sequence ID" value="QJA88241.1"/>
    <property type="molecule type" value="Genomic_DNA"/>
</dbReference>
<evidence type="ECO:0000313" key="1">
    <source>
        <dbReference type="EMBL" id="QJA88241.1"/>
    </source>
</evidence>